<dbReference type="AlphaFoldDB" id="F1YP96"/>
<protein>
    <recommendedName>
        <fullName evidence="3">Polyketide cyclase/dehydrase</fullName>
    </recommendedName>
</protein>
<proteinExistence type="predicted"/>
<dbReference type="SUPFAM" id="SSF55961">
    <property type="entry name" value="Bet v1-like"/>
    <property type="match status" value="1"/>
</dbReference>
<reference evidence="1 2" key="1">
    <citation type="journal article" date="2011" name="J. Bacteriol.">
        <title>Draft Genome Sequence of Gordonia neofelifaecis NRRL B-59395, a Cholesterol-Degrading Actinomycete.</title>
        <authorList>
            <person name="Ge F."/>
            <person name="Li W."/>
            <person name="Chen G."/>
            <person name="Liu Y."/>
            <person name="Zhang G."/>
            <person name="Yong B."/>
            <person name="Wang Q."/>
            <person name="Wang N."/>
            <person name="Huang Z."/>
            <person name="Li W."/>
            <person name="Wang J."/>
            <person name="Wu C."/>
            <person name="Xie Q."/>
            <person name="Liu G."/>
        </authorList>
    </citation>
    <scope>NUCLEOTIDE SEQUENCE [LARGE SCALE GENOMIC DNA]</scope>
    <source>
        <strain evidence="1 2">NRRL B-59395</strain>
    </source>
</reference>
<sequence length="115" mass="12923">MGSRARALPAPPNAVFEDLIDPARQPVRPWLTLLADETPPGVLTVEPGVRVVWTSIWPRRPDARIEFELTPHRGGTTVAWLIRVDGDTPDDSLAGHMRKRINELVFANLRYTYGQ</sequence>
<dbReference type="InterPro" id="IPR023393">
    <property type="entry name" value="START-like_dom_sf"/>
</dbReference>
<dbReference type="RefSeq" id="WP_009680938.1">
    <property type="nucleotide sequence ID" value="NZ_AEUD01000022.1"/>
</dbReference>
<comment type="caution">
    <text evidence="1">The sequence shown here is derived from an EMBL/GenBank/DDBJ whole genome shotgun (WGS) entry which is preliminary data.</text>
</comment>
<dbReference type="STRING" id="644548.SCNU_18727"/>
<name>F1YP96_9ACTN</name>
<dbReference type="Proteomes" id="UP000035065">
    <property type="component" value="Unassembled WGS sequence"/>
</dbReference>
<evidence type="ECO:0000313" key="2">
    <source>
        <dbReference type="Proteomes" id="UP000035065"/>
    </source>
</evidence>
<organism evidence="1 2">
    <name type="scientific">Gordonia neofelifaecis NRRL B-59395</name>
    <dbReference type="NCBI Taxonomy" id="644548"/>
    <lineage>
        <taxon>Bacteria</taxon>
        <taxon>Bacillati</taxon>
        <taxon>Actinomycetota</taxon>
        <taxon>Actinomycetes</taxon>
        <taxon>Mycobacteriales</taxon>
        <taxon>Gordoniaceae</taxon>
        <taxon>Gordonia</taxon>
    </lineage>
</organism>
<evidence type="ECO:0008006" key="3">
    <source>
        <dbReference type="Google" id="ProtNLM"/>
    </source>
</evidence>
<accession>F1YP96</accession>
<dbReference type="EMBL" id="AEUD01000022">
    <property type="protein sequence ID" value="EGD53491.1"/>
    <property type="molecule type" value="Genomic_DNA"/>
</dbReference>
<gene>
    <name evidence="1" type="ORF">SCNU_18727</name>
</gene>
<dbReference type="eggNOG" id="COG3832">
    <property type="taxonomic scope" value="Bacteria"/>
</dbReference>
<keyword evidence="2" id="KW-1185">Reference proteome</keyword>
<dbReference type="Gene3D" id="3.30.530.20">
    <property type="match status" value="1"/>
</dbReference>
<evidence type="ECO:0000313" key="1">
    <source>
        <dbReference type="EMBL" id="EGD53491.1"/>
    </source>
</evidence>